<dbReference type="KEGG" id="hbs:IPV69_02390"/>
<evidence type="ECO:0000256" key="4">
    <source>
        <dbReference type="SAM" id="SignalP"/>
    </source>
</evidence>
<dbReference type="PANTHER" id="PTHR43695">
    <property type="entry name" value="PUTATIVE (AFU_ORTHOLOGUE AFUA_2G17250)-RELATED"/>
    <property type="match status" value="1"/>
</dbReference>
<dbReference type="AlphaFoldDB" id="A0A7M2WXW1"/>
<feature type="region of interest" description="Disordered" evidence="3">
    <location>
        <begin position="192"/>
        <end position="220"/>
    </location>
</feature>
<keyword evidence="4" id="KW-0732">Signal</keyword>
<dbReference type="InterPro" id="IPR036514">
    <property type="entry name" value="SGNH_hydro_sf"/>
</dbReference>
<feature type="domain" description="SGNH hydrolase-type esterase" evidence="5">
    <location>
        <begin position="43"/>
        <end position="224"/>
    </location>
</feature>
<dbReference type="Pfam" id="PF13472">
    <property type="entry name" value="Lipase_GDSL_2"/>
    <property type="match status" value="1"/>
</dbReference>
<reference evidence="6 7" key="1">
    <citation type="submission" date="2020-10" db="EMBL/GenBank/DDBJ databases">
        <title>Wide distribution of Phycisphaera-like planctomycetes from WD2101 soil group in peatlands and genome analysis of the first cultivated representative.</title>
        <authorList>
            <person name="Dedysh S.N."/>
            <person name="Beletsky A.V."/>
            <person name="Ivanova A."/>
            <person name="Kulichevskaya I.S."/>
            <person name="Suzina N.E."/>
            <person name="Philippov D.A."/>
            <person name="Rakitin A.L."/>
            <person name="Mardanov A.V."/>
            <person name="Ravin N.V."/>
        </authorList>
    </citation>
    <scope>NUCLEOTIDE SEQUENCE [LARGE SCALE GENOMIC DNA]</scope>
    <source>
        <strain evidence="6 7">M1803</strain>
    </source>
</reference>
<dbReference type="Proteomes" id="UP000593765">
    <property type="component" value="Chromosome"/>
</dbReference>
<dbReference type="PANTHER" id="PTHR43695:SF1">
    <property type="entry name" value="RHAMNOGALACTURONAN ACETYLESTERASE"/>
    <property type="match status" value="1"/>
</dbReference>
<evidence type="ECO:0000256" key="1">
    <source>
        <dbReference type="ARBA" id="ARBA00008668"/>
    </source>
</evidence>
<evidence type="ECO:0000313" key="7">
    <source>
        <dbReference type="Proteomes" id="UP000593765"/>
    </source>
</evidence>
<comment type="similarity">
    <text evidence="1">Belongs to the 'GDSL' lipolytic enzyme family.</text>
</comment>
<dbReference type="CDD" id="cd01821">
    <property type="entry name" value="Rhamnogalacturan_acetylesterase_like"/>
    <property type="match status" value="1"/>
</dbReference>
<dbReference type="InterPro" id="IPR013830">
    <property type="entry name" value="SGNH_hydro"/>
</dbReference>
<proteinExistence type="inferred from homology"/>
<evidence type="ECO:0000259" key="5">
    <source>
        <dbReference type="Pfam" id="PF13472"/>
    </source>
</evidence>
<organism evidence="6 7">
    <name type="scientific">Humisphaera borealis</name>
    <dbReference type="NCBI Taxonomy" id="2807512"/>
    <lineage>
        <taxon>Bacteria</taxon>
        <taxon>Pseudomonadati</taxon>
        <taxon>Planctomycetota</taxon>
        <taxon>Phycisphaerae</taxon>
        <taxon>Tepidisphaerales</taxon>
        <taxon>Tepidisphaeraceae</taxon>
        <taxon>Humisphaera</taxon>
    </lineage>
</organism>
<keyword evidence="7" id="KW-1185">Reference proteome</keyword>
<protein>
    <submittedName>
        <fullName evidence="6">Rhamnogalacturonan acetylesterase</fullName>
    </submittedName>
</protein>
<name>A0A7M2WXW1_9BACT</name>
<accession>A0A7M2WXW1</accession>
<dbReference type="EMBL" id="CP063458">
    <property type="protein sequence ID" value="QOV90243.1"/>
    <property type="molecule type" value="Genomic_DNA"/>
</dbReference>
<keyword evidence="2" id="KW-0378">Hydrolase</keyword>
<feature type="signal peptide" evidence="4">
    <location>
        <begin position="1"/>
        <end position="29"/>
    </location>
</feature>
<dbReference type="GO" id="GO:0016788">
    <property type="term" value="F:hydrolase activity, acting on ester bonds"/>
    <property type="evidence" value="ECO:0007669"/>
    <property type="project" value="UniProtKB-ARBA"/>
</dbReference>
<feature type="chain" id="PRO_5034852589" evidence="4">
    <location>
        <begin position="30"/>
        <end position="246"/>
    </location>
</feature>
<dbReference type="RefSeq" id="WP_206293319.1">
    <property type="nucleotide sequence ID" value="NZ_CP063458.1"/>
</dbReference>
<dbReference type="InterPro" id="IPR037459">
    <property type="entry name" value="RhgT-like"/>
</dbReference>
<dbReference type="SUPFAM" id="SSF52266">
    <property type="entry name" value="SGNH hydrolase"/>
    <property type="match status" value="1"/>
</dbReference>
<sequence length="246" mass="26268">MQLSVAPFGVFRLACILVFSLACNAIAHAAEAPLKPIKVVLVGDSTVTDAAGWGTGLAAIVRPEAKVVNHAKGGASTRSYTNAGLWKKALAEKPDYVLIQFGHNDQPGKGPERETDPATTYPEFLAKFVDEARAAGAKPILVTSLARRVFEGDKLRKDLEPYAEAVRKVGKEKDVPVLDLHVASKAAVEKLGPKESETWAPPPVKQPTGAPKPDRTHLNADGAKVVGKLVAEELKKNVPELVGYLK</sequence>
<gene>
    <name evidence="6" type="ORF">IPV69_02390</name>
</gene>
<evidence type="ECO:0000313" key="6">
    <source>
        <dbReference type="EMBL" id="QOV90243.1"/>
    </source>
</evidence>
<evidence type="ECO:0000256" key="3">
    <source>
        <dbReference type="SAM" id="MobiDB-lite"/>
    </source>
</evidence>
<dbReference type="Gene3D" id="3.40.50.1110">
    <property type="entry name" value="SGNH hydrolase"/>
    <property type="match status" value="1"/>
</dbReference>
<evidence type="ECO:0000256" key="2">
    <source>
        <dbReference type="ARBA" id="ARBA00022801"/>
    </source>
</evidence>